<dbReference type="GO" id="GO:0003676">
    <property type="term" value="F:nucleic acid binding"/>
    <property type="evidence" value="ECO:0007669"/>
    <property type="project" value="InterPro"/>
</dbReference>
<dbReference type="PANTHER" id="PTHR30231:SF26">
    <property type="entry name" value="PROTEIN NEN4"/>
    <property type="match status" value="1"/>
</dbReference>
<comment type="cofactor">
    <cofactor evidence="1">
        <name>Mg(2+)</name>
        <dbReference type="ChEBI" id="CHEBI:18420"/>
    </cofactor>
</comment>
<sequence length="333" mass="37838">MEIYLMLEMSKSNEIVFFDLETNVPRNPGQKFWVLEFGAMVVCPRKLVEIENYSTLIRPGDLSVVGVNPARCHGISRGTVLNAPTFEQVADKIFEILNGRIWAGHNIQRFDCVRIKAAFEEIGRPAPEPVALIDSLWVLSEKFGKRAGNMKMASLASYFGLGEQKHRSLDDARMNLEVLKHCATVLFLESSLPGILENQWQHNSSPNMTTRSRSDLMEPSVSTSINKPWYKKESISSTMNKGWNQTESSISRTMNKRWNQEATPTMMTTRSRSKIYGEETSRKSPSSVLNRRRVVPYPTGSLGQMTEKVKNILCNVRNTPLNNLLKHSHTLFR</sequence>
<reference evidence="7 8" key="1">
    <citation type="journal article" date="2017" name="Nat. Commun.">
        <title>Genome assembly with in vitro proximity ligation data and whole-genome triplication in lettuce.</title>
        <authorList>
            <person name="Reyes-Chin-Wo S."/>
            <person name="Wang Z."/>
            <person name="Yang X."/>
            <person name="Kozik A."/>
            <person name="Arikit S."/>
            <person name="Song C."/>
            <person name="Xia L."/>
            <person name="Froenicke L."/>
            <person name="Lavelle D.O."/>
            <person name="Truco M.J."/>
            <person name="Xia R."/>
            <person name="Zhu S."/>
            <person name="Xu C."/>
            <person name="Xu H."/>
            <person name="Xu X."/>
            <person name="Cox K."/>
            <person name="Korf I."/>
            <person name="Meyers B.C."/>
            <person name="Michelmore R.W."/>
        </authorList>
    </citation>
    <scope>NUCLEOTIDE SEQUENCE [LARGE SCALE GENOMIC DNA]</scope>
    <source>
        <strain evidence="8">cv. Salinas</strain>
        <tissue evidence="7">Seedlings</tissue>
    </source>
</reference>
<organism evidence="7 8">
    <name type="scientific">Lactuca sativa</name>
    <name type="common">Garden lettuce</name>
    <dbReference type="NCBI Taxonomy" id="4236"/>
    <lineage>
        <taxon>Eukaryota</taxon>
        <taxon>Viridiplantae</taxon>
        <taxon>Streptophyta</taxon>
        <taxon>Embryophyta</taxon>
        <taxon>Tracheophyta</taxon>
        <taxon>Spermatophyta</taxon>
        <taxon>Magnoliopsida</taxon>
        <taxon>eudicotyledons</taxon>
        <taxon>Gunneridae</taxon>
        <taxon>Pentapetalae</taxon>
        <taxon>asterids</taxon>
        <taxon>campanulids</taxon>
        <taxon>Asterales</taxon>
        <taxon>Asteraceae</taxon>
        <taxon>Cichorioideae</taxon>
        <taxon>Cichorieae</taxon>
        <taxon>Lactucinae</taxon>
        <taxon>Lactuca</taxon>
    </lineage>
</organism>
<evidence type="ECO:0000256" key="2">
    <source>
        <dbReference type="ARBA" id="ARBA00022723"/>
    </source>
</evidence>
<accession>A0A9R1V6L5</accession>
<evidence type="ECO:0000256" key="1">
    <source>
        <dbReference type="ARBA" id="ARBA00001946"/>
    </source>
</evidence>
<evidence type="ECO:0000256" key="4">
    <source>
        <dbReference type="ARBA" id="ARBA00022839"/>
    </source>
</evidence>
<dbReference type="EMBL" id="NBSK02000006">
    <property type="protein sequence ID" value="KAJ0200338.1"/>
    <property type="molecule type" value="Genomic_DNA"/>
</dbReference>
<keyword evidence="3" id="KW-0378">Hydrolase</keyword>
<dbReference type="FunFam" id="3.30.420.10:FF:000040">
    <property type="entry name" value="Exonuclease family protein"/>
    <property type="match status" value="1"/>
</dbReference>
<dbReference type="GO" id="GO:0046872">
    <property type="term" value="F:metal ion binding"/>
    <property type="evidence" value="ECO:0007669"/>
    <property type="project" value="UniProtKB-KW"/>
</dbReference>
<dbReference type="SUPFAM" id="SSF53098">
    <property type="entry name" value="Ribonuclease H-like"/>
    <property type="match status" value="1"/>
</dbReference>
<keyword evidence="2" id="KW-0479">Metal-binding</keyword>
<evidence type="ECO:0000313" key="7">
    <source>
        <dbReference type="EMBL" id="KAJ0200338.1"/>
    </source>
</evidence>
<keyword evidence="5" id="KW-0460">Magnesium</keyword>
<protein>
    <recommendedName>
        <fullName evidence="6">Exonuclease domain-containing protein</fullName>
    </recommendedName>
</protein>
<evidence type="ECO:0000313" key="8">
    <source>
        <dbReference type="Proteomes" id="UP000235145"/>
    </source>
</evidence>
<evidence type="ECO:0000259" key="6">
    <source>
        <dbReference type="SMART" id="SM00479"/>
    </source>
</evidence>
<dbReference type="Gene3D" id="3.30.420.10">
    <property type="entry name" value="Ribonuclease H-like superfamily/Ribonuclease H"/>
    <property type="match status" value="1"/>
</dbReference>
<name>A0A9R1V6L5_LACSA</name>
<feature type="domain" description="Exonuclease" evidence="6">
    <location>
        <begin position="14"/>
        <end position="188"/>
    </location>
</feature>
<gene>
    <name evidence="7" type="ORF">LSAT_V11C600326370</name>
</gene>
<keyword evidence="4" id="KW-0269">Exonuclease</keyword>
<dbReference type="Pfam" id="PF00929">
    <property type="entry name" value="RNase_T"/>
    <property type="match status" value="1"/>
</dbReference>
<keyword evidence="8" id="KW-1185">Reference proteome</keyword>
<dbReference type="CDD" id="cd06127">
    <property type="entry name" value="DEDDh"/>
    <property type="match status" value="1"/>
</dbReference>
<dbReference type="InterPro" id="IPR036397">
    <property type="entry name" value="RNaseH_sf"/>
</dbReference>
<keyword evidence="4" id="KW-0540">Nuclease</keyword>
<comment type="caution">
    <text evidence="7">The sequence shown here is derived from an EMBL/GenBank/DDBJ whole genome shotgun (WGS) entry which is preliminary data.</text>
</comment>
<dbReference type="GO" id="GO:0008408">
    <property type="term" value="F:3'-5' exonuclease activity"/>
    <property type="evidence" value="ECO:0000318"/>
    <property type="project" value="GO_Central"/>
</dbReference>
<dbReference type="SMART" id="SM00479">
    <property type="entry name" value="EXOIII"/>
    <property type="match status" value="1"/>
</dbReference>
<dbReference type="Proteomes" id="UP000235145">
    <property type="component" value="Unassembled WGS sequence"/>
</dbReference>
<proteinExistence type="predicted"/>
<evidence type="ECO:0000256" key="3">
    <source>
        <dbReference type="ARBA" id="ARBA00022801"/>
    </source>
</evidence>
<dbReference type="PANTHER" id="PTHR30231">
    <property type="entry name" value="DNA POLYMERASE III SUBUNIT EPSILON"/>
    <property type="match status" value="1"/>
</dbReference>
<dbReference type="InterPro" id="IPR013520">
    <property type="entry name" value="Ribonucl_H"/>
</dbReference>
<evidence type="ECO:0000256" key="5">
    <source>
        <dbReference type="ARBA" id="ARBA00022842"/>
    </source>
</evidence>
<dbReference type="AlphaFoldDB" id="A0A9R1V6L5"/>
<dbReference type="InterPro" id="IPR012337">
    <property type="entry name" value="RNaseH-like_sf"/>
</dbReference>